<evidence type="ECO:0000256" key="1">
    <source>
        <dbReference type="SAM" id="Coils"/>
    </source>
</evidence>
<name>A0A164G1D7_9CRUS</name>
<comment type="caution">
    <text evidence="2">The sequence shown here is derived from an EMBL/GenBank/DDBJ whole genome shotgun (WGS) entry which is preliminary data.</text>
</comment>
<organism evidence="2 3">
    <name type="scientific">Daphnia magna</name>
    <dbReference type="NCBI Taxonomy" id="35525"/>
    <lineage>
        <taxon>Eukaryota</taxon>
        <taxon>Metazoa</taxon>
        <taxon>Ecdysozoa</taxon>
        <taxon>Arthropoda</taxon>
        <taxon>Crustacea</taxon>
        <taxon>Branchiopoda</taxon>
        <taxon>Diplostraca</taxon>
        <taxon>Cladocera</taxon>
        <taxon>Anomopoda</taxon>
        <taxon>Daphniidae</taxon>
        <taxon>Daphnia</taxon>
    </lineage>
</organism>
<feature type="non-terminal residue" evidence="2">
    <location>
        <position position="1"/>
    </location>
</feature>
<dbReference type="AlphaFoldDB" id="A0A164G1D7"/>
<dbReference type="EMBL" id="LRGB01017210">
    <property type="protein sequence ID" value="KZR98402.1"/>
    <property type="molecule type" value="Genomic_DNA"/>
</dbReference>
<protein>
    <submittedName>
        <fullName evidence="2">Uncharacterized protein</fullName>
    </submittedName>
</protein>
<dbReference type="OrthoDB" id="8194903at2759"/>
<accession>A0A164G1D7</accession>
<gene>
    <name evidence="2" type="ORF">APZ42_006195</name>
</gene>
<dbReference type="Proteomes" id="UP000076858">
    <property type="component" value="Unassembled WGS sequence"/>
</dbReference>
<evidence type="ECO:0000313" key="2">
    <source>
        <dbReference type="EMBL" id="KZR98402.1"/>
    </source>
</evidence>
<keyword evidence="3" id="KW-1185">Reference proteome</keyword>
<keyword evidence="1" id="KW-0175">Coiled coil</keyword>
<reference evidence="2 3" key="1">
    <citation type="submission" date="2016-03" db="EMBL/GenBank/DDBJ databases">
        <title>EvidentialGene: Evidence-directed Construction of Genes on Genomes.</title>
        <authorList>
            <person name="Gilbert D.G."/>
            <person name="Choi J.-H."/>
            <person name="Mockaitis K."/>
            <person name="Colbourne J."/>
            <person name="Pfrender M."/>
        </authorList>
    </citation>
    <scope>NUCLEOTIDE SEQUENCE [LARGE SCALE GENOMIC DNA]</scope>
    <source>
        <strain evidence="2 3">Xinb3</strain>
        <tissue evidence="2">Complete organism</tissue>
    </source>
</reference>
<proteinExistence type="predicted"/>
<evidence type="ECO:0000313" key="3">
    <source>
        <dbReference type="Proteomes" id="UP000076858"/>
    </source>
</evidence>
<feature type="coiled-coil region" evidence="1">
    <location>
        <begin position="8"/>
        <end position="42"/>
    </location>
</feature>
<sequence length="75" mass="8939">DEQATEPVDAELHSLNEYKDTIDELKNEISFLNEQIRDSTFELEIERDDYNHKIFEKDATILRLQEEINSLKQLN</sequence>
<feature type="non-terminal residue" evidence="2">
    <location>
        <position position="75"/>
    </location>
</feature>